<keyword evidence="7" id="KW-0969">Cilium</keyword>
<dbReference type="Proteomes" id="UP000275076">
    <property type="component" value="Unassembled WGS sequence"/>
</dbReference>
<name>A0A428MRV1_9BACI</name>
<evidence type="ECO:0000313" key="8">
    <source>
        <dbReference type="Proteomes" id="UP000275076"/>
    </source>
</evidence>
<evidence type="ECO:0000256" key="2">
    <source>
        <dbReference type="RuleBase" id="RU362116"/>
    </source>
</evidence>
<dbReference type="RefSeq" id="WP_125563562.1">
    <property type="nucleotide sequence ID" value="NZ_RBVX01000129.1"/>
</dbReference>
<evidence type="ECO:0000259" key="6">
    <source>
        <dbReference type="Pfam" id="PF22692"/>
    </source>
</evidence>
<dbReference type="EMBL" id="RBVX01000129">
    <property type="protein sequence ID" value="RSL28871.1"/>
    <property type="molecule type" value="Genomic_DNA"/>
</dbReference>
<keyword evidence="8" id="KW-1185">Reference proteome</keyword>
<feature type="domain" description="Flagellar basal-body/hook protein C-terminal" evidence="5">
    <location>
        <begin position="234"/>
        <end position="277"/>
    </location>
</feature>
<protein>
    <submittedName>
        <fullName evidence="7">Flagellar hook-basal body protein</fullName>
    </submittedName>
</protein>
<evidence type="ECO:0000259" key="5">
    <source>
        <dbReference type="Pfam" id="PF06429"/>
    </source>
</evidence>
<gene>
    <name evidence="7" type="ORF">D7Z54_34220</name>
</gene>
<feature type="domain" description="Flagellar basal body rod protein N-terminal" evidence="4">
    <location>
        <begin position="8"/>
        <end position="35"/>
    </location>
</feature>
<dbReference type="GO" id="GO:0071978">
    <property type="term" value="P:bacterial-type flagellum-dependent swarming motility"/>
    <property type="evidence" value="ECO:0007669"/>
    <property type="project" value="TreeGrafter"/>
</dbReference>
<reference evidence="7 8" key="1">
    <citation type="submission" date="2018-10" db="EMBL/GenBank/DDBJ databases">
        <title>Draft genome sequence of Bacillus salarius IM0101, isolated from a hypersaline soil in Inner Mongolia, China.</title>
        <authorList>
            <person name="Yamprayoonswat W."/>
            <person name="Boonvisut S."/>
            <person name="Jumpathong W."/>
            <person name="Sittihan S."/>
            <person name="Ruangsuj P."/>
            <person name="Wanthongcharoen S."/>
            <person name="Thongpramul N."/>
            <person name="Pimmason S."/>
            <person name="Yu B."/>
            <person name="Yasawong M."/>
        </authorList>
    </citation>
    <scope>NUCLEOTIDE SEQUENCE [LARGE SCALE GENOMIC DNA]</scope>
    <source>
        <strain evidence="7 8">IM0101</strain>
    </source>
</reference>
<dbReference type="InterPro" id="IPR037925">
    <property type="entry name" value="FlgE/F/G-like"/>
</dbReference>
<dbReference type="InterPro" id="IPR010930">
    <property type="entry name" value="Flg_bb/hook_C_dom"/>
</dbReference>
<dbReference type="Pfam" id="PF06429">
    <property type="entry name" value="Flg_bbr_C"/>
    <property type="match status" value="1"/>
</dbReference>
<proteinExistence type="inferred from homology"/>
<dbReference type="InterPro" id="IPR053967">
    <property type="entry name" value="LlgE_F_G-like_D1"/>
</dbReference>
<dbReference type="Pfam" id="PF00460">
    <property type="entry name" value="Flg_bb_rod"/>
    <property type="match status" value="1"/>
</dbReference>
<dbReference type="NCBIfam" id="TIGR03506">
    <property type="entry name" value="FlgEFG_subfam"/>
    <property type="match status" value="1"/>
</dbReference>
<comment type="similarity">
    <text evidence="1 2">Belongs to the flagella basal body rod proteins family.</text>
</comment>
<dbReference type="PANTHER" id="PTHR30435">
    <property type="entry name" value="FLAGELLAR PROTEIN"/>
    <property type="match status" value="1"/>
</dbReference>
<sequence>MDSSVLASANTMGQLQTKLNGISNNLANSDTTGYKRRETTFSDMLFQQVNNHSEPRDQSGRLTPDGLRVGTGASIAQTALRLEQGALQETGRELDFAITEKDNFFQVESMTDGEAETQYTRDGSFYLSENPEEADGWALVNNQGDYLLDEDGGRMEVPAGASDFSLQEDGTLQATLDDGEEVDVGEMGMVRVTKPQLLEGTQGNNFRLPDLDELDLEEADVLEFVPGEENQLTQGSLEQSNVDMGQAMTDMTRTQRSYSFNARAVSQGDQMMGLVNSIRG</sequence>
<evidence type="ECO:0000256" key="3">
    <source>
        <dbReference type="SAM" id="MobiDB-lite"/>
    </source>
</evidence>
<evidence type="ECO:0000313" key="7">
    <source>
        <dbReference type="EMBL" id="RSL28871.1"/>
    </source>
</evidence>
<feature type="domain" description="Flagellar hook protein FlgE/F/G-like D1" evidence="6">
    <location>
        <begin position="102"/>
        <end position="174"/>
    </location>
</feature>
<keyword evidence="2" id="KW-0975">Bacterial flagellum</keyword>
<accession>A0A428MRV1</accession>
<evidence type="ECO:0000259" key="4">
    <source>
        <dbReference type="Pfam" id="PF00460"/>
    </source>
</evidence>
<feature type="region of interest" description="Disordered" evidence="3">
    <location>
        <begin position="50"/>
        <end position="69"/>
    </location>
</feature>
<dbReference type="Pfam" id="PF22692">
    <property type="entry name" value="LlgE_F_G_D1"/>
    <property type="match status" value="1"/>
</dbReference>
<dbReference type="AlphaFoldDB" id="A0A428MRV1"/>
<dbReference type="SUPFAM" id="SSF117143">
    <property type="entry name" value="Flagellar hook protein flgE"/>
    <property type="match status" value="1"/>
</dbReference>
<comment type="caution">
    <text evidence="7">The sequence shown here is derived from an EMBL/GenBank/DDBJ whole genome shotgun (WGS) entry which is preliminary data.</text>
</comment>
<dbReference type="GO" id="GO:0009425">
    <property type="term" value="C:bacterial-type flagellum basal body"/>
    <property type="evidence" value="ECO:0007669"/>
    <property type="project" value="UniProtKB-SubCell"/>
</dbReference>
<dbReference type="InterPro" id="IPR001444">
    <property type="entry name" value="Flag_bb_rod_N"/>
</dbReference>
<dbReference type="PANTHER" id="PTHR30435:SF19">
    <property type="entry name" value="FLAGELLAR BASAL-BODY ROD PROTEIN FLGG"/>
    <property type="match status" value="1"/>
</dbReference>
<dbReference type="InterPro" id="IPR020013">
    <property type="entry name" value="Flagellar_FlgE/F/G"/>
</dbReference>
<comment type="subcellular location">
    <subcellularLocation>
        <location evidence="2">Bacterial flagellum basal body</location>
    </subcellularLocation>
</comment>
<keyword evidence="7" id="KW-0966">Cell projection</keyword>
<organism evidence="7 8">
    <name type="scientific">Salibacterium salarium</name>
    <dbReference type="NCBI Taxonomy" id="284579"/>
    <lineage>
        <taxon>Bacteria</taxon>
        <taxon>Bacillati</taxon>
        <taxon>Bacillota</taxon>
        <taxon>Bacilli</taxon>
        <taxon>Bacillales</taxon>
        <taxon>Bacillaceae</taxon>
    </lineage>
</organism>
<keyword evidence="7" id="KW-0282">Flagellum</keyword>
<evidence type="ECO:0000256" key="1">
    <source>
        <dbReference type="ARBA" id="ARBA00009677"/>
    </source>
</evidence>
<dbReference type="OrthoDB" id="9804559at2"/>